<gene>
    <name evidence="6" type="ORF">GCM10011385_20650</name>
</gene>
<keyword evidence="3" id="KW-0029">Amino-acid transport</keyword>
<comment type="caution">
    <text evidence="6">The sequence shown here is derived from an EMBL/GenBank/DDBJ whole genome shotgun (WGS) entry which is preliminary data.</text>
</comment>
<dbReference type="PANTHER" id="PTHR30483:SF6">
    <property type="entry name" value="PERIPLASMIC BINDING PROTEIN OF ABC TRANSPORTER FOR NATURAL AMINO ACIDS"/>
    <property type="match status" value="1"/>
</dbReference>
<evidence type="ECO:0000313" key="6">
    <source>
        <dbReference type="EMBL" id="GGA66638.1"/>
    </source>
</evidence>
<feature type="signal peptide" evidence="4">
    <location>
        <begin position="1"/>
        <end position="30"/>
    </location>
</feature>
<sequence>MVSNNSIRFVSMAVLSCATALTGYAGAANAASMTDNVIRIGVMNDQSGVYSDNCGPGSTAVVKLVAEDFGNEIGGAKIEVVVADDQNKPDVGVATARKWVEQEGVDVIVGCSASSIALAVHEIMRTNEKPYLIAGTATPDLTREACSPYTIQWVHDTYALPKGTVTPLLADGKDSWYFITVDYTFGKQYQDDATRFIEGAGGKVVGSVLHPLGTTDFSSQLLQAQASGAQVIGIANSGTDFGNLIKQAKEFGIAEAGQVLAPLGIQINMIHSIGLDAAQGLRFGTAMYWDANDETRAFTKRFQESFKADRVPNEAHLGTFTAVKHYLKAVQALGTDDGKAVSEWMHENPVEDFIHKDIKIRADGQLMRPVLSARIKSPDESKYPWDYYEITGELPGEEAWTPVSENKCPALKG</sequence>
<dbReference type="PANTHER" id="PTHR30483">
    <property type="entry name" value="LEUCINE-SPECIFIC-BINDING PROTEIN"/>
    <property type="match status" value="1"/>
</dbReference>
<reference evidence="6" key="2">
    <citation type="submission" date="2020-09" db="EMBL/GenBank/DDBJ databases">
        <authorList>
            <person name="Sun Q."/>
            <person name="Zhou Y."/>
        </authorList>
    </citation>
    <scope>NUCLEOTIDE SEQUENCE</scope>
    <source>
        <strain evidence="6">CGMCC 1.15320</strain>
    </source>
</reference>
<dbReference type="SUPFAM" id="SSF53822">
    <property type="entry name" value="Periplasmic binding protein-like I"/>
    <property type="match status" value="1"/>
</dbReference>
<comment type="similarity">
    <text evidence="1">Belongs to the leucine-binding protein family.</text>
</comment>
<dbReference type="InterPro" id="IPR028081">
    <property type="entry name" value="Leu-bd"/>
</dbReference>
<feature type="domain" description="Leucine-binding protein" evidence="5">
    <location>
        <begin position="38"/>
        <end position="376"/>
    </location>
</feature>
<evidence type="ECO:0000256" key="1">
    <source>
        <dbReference type="ARBA" id="ARBA00010062"/>
    </source>
</evidence>
<dbReference type="InterPro" id="IPR051010">
    <property type="entry name" value="BCAA_transport"/>
</dbReference>
<dbReference type="Gene3D" id="3.40.50.2300">
    <property type="match status" value="2"/>
</dbReference>
<protein>
    <submittedName>
        <fullName evidence="6">Substrate-binding protein</fullName>
    </submittedName>
</protein>
<organism evidence="6 7">
    <name type="scientific">Nitratireductor aestuarii</name>
    <dbReference type="NCBI Taxonomy" id="1735103"/>
    <lineage>
        <taxon>Bacteria</taxon>
        <taxon>Pseudomonadati</taxon>
        <taxon>Pseudomonadota</taxon>
        <taxon>Alphaproteobacteria</taxon>
        <taxon>Hyphomicrobiales</taxon>
        <taxon>Phyllobacteriaceae</taxon>
        <taxon>Nitratireductor</taxon>
    </lineage>
</organism>
<dbReference type="EMBL" id="BMIF01000005">
    <property type="protein sequence ID" value="GGA66638.1"/>
    <property type="molecule type" value="Genomic_DNA"/>
</dbReference>
<dbReference type="RefSeq" id="WP_244630320.1">
    <property type="nucleotide sequence ID" value="NZ_BMIF01000005.1"/>
</dbReference>
<evidence type="ECO:0000256" key="3">
    <source>
        <dbReference type="ARBA" id="ARBA00022970"/>
    </source>
</evidence>
<dbReference type="GO" id="GO:0006865">
    <property type="term" value="P:amino acid transport"/>
    <property type="evidence" value="ECO:0007669"/>
    <property type="project" value="UniProtKB-KW"/>
</dbReference>
<accession>A0A916W592</accession>
<feature type="chain" id="PRO_5037011113" evidence="4">
    <location>
        <begin position="31"/>
        <end position="413"/>
    </location>
</feature>
<proteinExistence type="inferred from homology"/>
<reference evidence="6" key="1">
    <citation type="journal article" date="2014" name="Int. J. Syst. Evol. Microbiol.">
        <title>Complete genome sequence of Corynebacterium casei LMG S-19264T (=DSM 44701T), isolated from a smear-ripened cheese.</title>
        <authorList>
            <consortium name="US DOE Joint Genome Institute (JGI-PGF)"/>
            <person name="Walter F."/>
            <person name="Albersmeier A."/>
            <person name="Kalinowski J."/>
            <person name="Ruckert C."/>
        </authorList>
    </citation>
    <scope>NUCLEOTIDE SEQUENCE</scope>
    <source>
        <strain evidence="6">CGMCC 1.15320</strain>
    </source>
</reference>
<keyword evidence="7" id="KW-1185">Reference proteome</keyword>
<evidence type="ECO:0000256" key="4">
    <source>
        <dbReference type="SAM" id="SignalP"/>
    </source>
</evidence>
<dbReference type="CDD" id="cd06327">
    <property type="entry name" value="PBP1_SBP-like"/>
    <property type="match status" value="1"/>
</dbReference>
<name>A0A916W592_9HYPH</name>
<evidence type="ECO:0000256" key="2">
    <source>
        <dbReference type="ARBA" id="ARBA00022729"/>
    </source>
</evidence>
<dbReference type="Pfam" id="PF13458">
    <property type="entry name" value="Peripla_BP_6"/>
    <property type="match status" value="1"/>
</dbReference>
<dbReference type="AlphaFoldDB" id="A0A916W592"/>
<evidence type="ECO:0000313" key="7">
    <source>
        <dbReference type="Proteomes" id="UP000636264"/>
    </source>
</evidence>
<dbReference type="InterPro" id="IPR028082">
    <property type="entry name" value="Peripla_BP_I"/>
</dbReference>
<keyword evidence="3" id="KW-0813">Transport</keyword>
<evidence type="ECO:0000259" key="5">
    <source>
        <dbReference type="Pfam" id="PF13458"/>
    </source>
</evidence>
<dbReference type="Proteomes" id="UP000636264">
    <property type="component" value="Unassembled WGS sequence"/>
</dbReference>
<keyword evidence="2 4" id="KW-0732">Signal</keyword>